<sequence length="339" mass="37729">MAARPAFQFSVLDLLIFSTVIAVVASFADGALLVLLGWGVVFWAILWAWRWGVWYFRMSLALRLVAPCFARGRLWMLRLLCGRDWVVWGLSHHAAELMVAERHDIAIPLLDEALRLNPNLPENWRNRGVSKWHVGDLQEAESDLSRAIALDPRIDDAQALRGCLRTSLQNWSEAIQDLTSSTPYPGGEGFCAHCRGVCYESLENWSEAYDAYVEANQLNESDFSAAYMVARLQACCPDASIRDGEKAVANALRVCVQTGWENWATISVLAAAYAEVGDFESAIRHAETALELTPEAEKAKVACVAEQFKRGVPYRIEPCETWSAGRHGGDMVERAAPPE</sequence>
<accession>A0A5C5YS24</accession>
<gene>
    <name evidence="5" type="ORF">Pla123a_21580</name>
</gene>
<proteinExistence type="predicted"/>
<dbReference type="PROSITE" id="PS50005">
    <property type="entry name" value="TPR"/>
    <property type="match status" value="2"/>
</dbReference>
<keyword evidence="6" id="KW-1185">Reference proteome</keyword>
<comment type="caution">
    <text evidence="5">The sequence shown here is derived from an EMBL/GenBank/DDBJ whole genome shotgun (WGS) entry which is preliminary data.</text>
</comment>
<evidence type="ECO:0000256" key="1">
    <source>
        <dbReference type="ARBA" id="ARBA00022737"/>
    </source>
</evidence>
<evidence type="ECO:0000256" key="3">
    <source>
        <dbReference type="PROSITE-ProRule" id="PRU00339"/>
    </source>
</evidence>
<protein>
    <submittedName>
        <fullName evidence="5">Tetratricopeptide repeat protein</fullName>
    </submittedName>
</protein>
<evidence type="ECO:0000313" key="6">
    <source>
        <dbReference type="Proteomes" id="UP000318478"/>
    </source>
</evidence>
<keyword evidence="4" id="KW-0812">Transmembrane</keyword>
<dbReference type="SMART" id="SM00028">
    <property type="entry name" value="TPR"/>
    <property type="match status" value="4"/>
</dbReference>
<dbReference type="PANTHER" id="PTHR44858">
    <property type="entry name" value="TETRATRICOPEPTIDE REPEAT PROTEIN 6"/>
    <property type="match status" value="1"/>
</dbReference>
<keyword evidence="2 3" id="KW-0802">TPR repeat</keyword>
<dbReference type="Gene3D" id="1.25.40.10">
    <property type="entry name" value="Tetratricopeptide repeat domain"/>
    <property type="match status" value="2"/>
</dbReference>
<dbReference type="AlphaFoldDB" id="A0A5C5YS24"/>
<dbReference type="OrthoDB" id="9790037at2"/>
<feature type="repeat" description="TPR" evidence="3">
    <location>
        <begin position="121"/>
        <end position="154"/>
    </location>
</feature>
<evidence type="ECO:0000256" key="2">
    <source>
        <dbReference type="ARBA" id="ARBA00022803"/>
    </source>
</evidence>
<dbReference type="InterPro" id="IPR019734">
    <property type="entry name" value="TPR_rpt"/>
</dbReference>
<keyword evidence="1" id="KW-0677">Repeat</keyword>
<feature type="transmembrane region" description="Helical" evidence="4">
    <location>
        <begin position="12"/>
        <end position="45"/>
    </location>
</feature>
<keyword evidence="4" id="KW-1133">Transmembrane helix</keyword>
<dbReference type="InterPro" id="IPR011990">
    <property type="entry name" value="TPR-like_helical_dom_sf"/>
</dbReference>
<dbReference type="PANTHER" id="PTHR44858:SF1">
    <property type="entry name" value="UDP-N-ACETYLGLUCOSAMINE--PEPTIDE N-ACETYLGLUCOSAMINYLTRANSFERASE SPINDLY-RELATED"/>
    <property type="match status" value="1"/>
</dbReference>
<evidence type="ECO:0000256" key="4">
    <source>
        <dbReference type="SAM" id="Phobius"/>
    </source>
</evidence>
<dbReference type="Pfam" id="PF13371">
    <property type="entry name" value="TPR_9"/>
    <property type="match status" value="1"/>
</dbReference>
<dbReference type="SUPFAM" id="SSF48452">
    <property type="entry name" value="TPR-like"/>
    <property type="match status" value="1"/>
</dbReference>
<dbReference type="InterPro" id="IPR050498">
    <property type="entry name" value="Ycf3"/>
</dbReference>
<feature type="repeat" description="TPR" evidence="3">
    <location>
        <begin position="263"/>
        <end position="296"/>
    </location>
</feature>
<dbReference type="RefSeq" id="WP_146586688.1">
    <property type="nucleotide sequence ID" value="NZ_SJPO01000004.1"/>
</dbReference>
<organism evidence="5 6">
    <name type="scientific">Posidoniimonas polymericola</name>
    <dbReference type="NCBI Taxonomy" id="2528002"/>
    <lineage>
        <taxon>Bacteria</taxon>
        <taxon>Pseudomonadati</taxon>
        <taxon>Planctomycetota</taxon>
        <taxon>Planctomycetia</taxon>
        <taxon>Pirellulales</taxon>
        <taxon>Lacipirellulaceae</taxon>
        <taxon>Posidoniimonas</taxon>
    </lineage>
</organism>
<dbReference type="EMBL" id="SJPO01000004">
    <property type="protein sequence ID" value="TWT77497.1"/>
    <property type="molecule type" value="Genomic_DNA"/>
</dbReference>
<reference evidence="5 6" key="1">
    <citation type="submission" date="2019-02" db="EMBL/GenBank/DDBJ databases">
        <title>Deep-cultivation of Planctomycetes and their phenomic and genomic characterization uncovers novel biology.</title>
        <authorList>
            <person name="Wiegand S."/>
            <person name="Jogler M."/>
            <person name="Boedeker C."/>
            <person name="Pinto D."/>
            <person name="Vollmers J."/>
            <person name="Rivas-Marin E."/>
            <person name="Kohn T."/>
            <person name="Peeters S.H."/>
            <person name="Heuer A."/>
            <person name="Rast P."/>
            <person name="Oberbeckmann S."/>
            <person name="Bunk B."/>
            <person name="Jeske O."/>
            <person name="Meyerdierks A."/>
            <person name="Storesund J.E."/>
            <person name="Kallscheuer N."/>
            <person name="Luecker S."/>
            <person name="Lage O.M."/>
            <person name="Pohl T."/>
            <person name="Merkel B.J."/>
            <person name="Hornburger P."/>
            <person name="Mueller R.-W."/>
            <person name="Bruemmer F."/>
            <person name="Labrenz M."/>
            <person name="Spormann A.M."/>
            <person name="Op Den Camp H."/>
            <person name="Overmann J."/>
            <person name="Amann R."/>
            <person name="Jetten M.S.M."/>
            <person name="Mascher T."/>
            <person name="Medema M.H."/>
            <person name="Devos D.P."/>
            <person name="Kaster A.-K."/>
            <person name="Ovreas L."/>
            <person name="Rohde M."/>
            <person name="Galperin M.Y."/>
            <person name="Jogler C."/>
        </authorList>
    </citation>
    <scope>NUCLEOTIDE SEQUENCE [LARGE SCALE GENOMIC DNA]</scope>
    <source>
        <strain evidence="5 6">Pla123a</strain>
    </source>
</reference>
<keyword evidence="4" id="KW-0472">Membrane</keyword>
<name>A0A5C5YS24_9BACT</name>
<dbReference type="Proteomes" id="UP000318478">
    <property type="component" value="Unassembled WGS sequence"/>
</dbReference>
<evidence type="ECO:0000313" key="5">
    <source>
        <dbReference type="EMBL" id="TWT77497.1"/>
    </source>
</evidence>